<proteinExistence type="predicted"/>
<dbReference type="KEGG" id="gtr:GLOTRDRAFT_134282"/>
<keyword evidence="1" id="KW-0472">Membrane</keyword>
<evidence type="ECO:0000256" key="1">
    <source>
        <dbReference type="SAM" id="Phobius"/>
    </source>
</evidence>
<accession>S7PRR5</accession>
<organism evidence="2 3">
    <name type="scientific">Gloeophyllum trabeum (strain ATCC 11539 / FP-39264 / Madison 617)</name>
    <name type="common">Brown rot fungus</name>
    <dbReference type="NCBI Taxonomy" id="670483"/>
    <lineage>
        <taxon>Eukaryota</taxon>
        <taxon>Fungi</taxon>
        <taxon>Dikarya</taxon>
        <taxon>Basidiomycota</taxon>
        <taxon>Agaricomycotina</taxon>
        <taxon>Agaricomycetes</taxon>
        <taxon>Gloeophyllales</taxon>
        <taxon>Gloeophyllaceae</taxon>
        <taxon>Gloeophyllum</taxon>
    </lineage>
</organism>
<keyword evidence="1" id="KW-0812">Transmembrane</keyword>
<sequence>MDRVQWRESKWLAVIDRHGIASRARARQPRRRADARDARRALDARDADAACSTLMWTYQVLDKSFGGAGMPASRLDVVPSFWTRPGPVPTQQDRWPHTRLPSRPPDIGIENAVAFSISMSHPTPFVSRKLTVPASRKTAAPFLFYFIFSILLPPPPVPPSALPRSPTFG</sequence>
<keyword evidence="3" id="KW-1185">Reference proteome</keyword>
<reference evidence="2 3" key="1">
    <citation type="journal article" date="2012" name="Science">
        <title>The Paleozoic origin of enzymatic lignin decomposition reconstructed from 31 fungal genomes.</title>
        <authorList>
            <person name="Floudas D."/>
            <person name="Binder M."/>
            <person name="Riley R."/>
            <person name="Barry K."/>
            <person name="Blanchette R.A."/>
            <person name="Henrissat B."/>
            <person name="Martinez A.T."/>
            <person name="Otillar R."/>
            <person name="Spatafora J.W."/>
            <person name="Yadav J.S."/>
            <person name="Aerts A."/>
            <person name="Benoit I."/>
            <person name="Boyd A."/>
            <person name="Carlson A."/>
            <person name="Copeland A."/>
            <person name="Coutinho P.M."/>
            <person name="de Vries R.P."/>
            <person name="Ferreira P."/>
            <person name="Findley K."/>
            <person name="Foster B."/>
            <person name="Gaskell J."/>
            <person name="Glotzer D."/>
            <person name="Gorecki P."/>
            <person name="Heitman J."/>
            <person name="Hesse C."/>
            <person name="Hori C."/>
            <person name="Igarashi K."/>
            <person name="Jurgens J.A."/>
            <person name="Kallen N."/>
            <person name="Kersten P."/>
            <person name="Kohler A."/>
            <person name="Kuees U."/>
            <person name="Kumar T.K.A."/>
            <person name="Kuo A."/>
            <person name="LaButti K."/>
            <person name="Larrondo L.F."/>
            <person name="Lindquist E."/>
            <person name="Ling A."/>
            <person name="Lombard V."/>
            <person name="Lucas S."/>
            <person name="Lundell T."/>
            <person name="Martin R."/>
            <person name="McLaughlin D.J."/>
            <person name="Morgenstern I."/>
            <person name="Morin E."/>
            <person name="Murat C."/>
            <person name="Nagy L.G."/>
            <person name="Nolan M."/>
            <person name="Ohm R.A."/>
            <person name="Patyshakuliyeva A."/>
            <person name="Rokas A."/>
            <person name="Ruiz-Duenas F.J."/>
            <person name="Sabat G."/>
            <person name="Salamov A."/>
            <person name="Samejima M."/>
            <person name="Schmutz J."/>
            <person name="Slot J.C."/>
            <person name="St John F."/>
            <person name="Stenlid J."/>
            <person name="Sun H."/>
            <person name="Sun S."/>
            <person name="Syed K."/>
            <person name="Tsang A."/>
            <person name="Wiebenga A."/>
            <person name="Young D."/>
            <person name="Pisabarro A."/>
            <person name="Eastwood D.C."/>
            <person name="Martin F."/>
            <person name="Cullen D."/>
            <person name="Grigoriev I.V."/>
            <person name="Hibbett D.S."/>
        </authorList>
    </citation>
    <scope>NUCLEOTIDE SEQUENCE [LARGE SCALE GENOMIC DNA]</scope>
    <source>
        <strain evidence="2 3">ATCC 11539</strain>
    </source>
</reference>
<dbReference type="EMBL" id="KB469372">
    <property type="protein sequence ID" value="EPQ50073.1"/>
    <property type="molecule type" value="Genomic_DNA"/>
</dbReference>
<dbReference type="GeneID" id="19302986"/>
<dbReference type="HOGENOM" id="CLU_1578688_0_0_1"/>
<dbReference type="RefSeq" id="XP_007871472.1">
    <property type="nucleotide sequence ID" value="XM_007873281.1"/>
</dbReference>
<evidence type="ECO:0000313" key="3">
    <source>
        <dbReference type="Proteomes" id="UP000030669"/>
    </source>
</evidence>
<name>S7PRR5_GLOTA</name>
<protein>
    <submittedName>
        <fullName evidence="2">Uncharacterized protein</fullName>
    </submittedName>
</protein>
<dbReference type="Proteomes" id="UP000030669">
    <property type="component" value="Unassembled WGS sequence"/>
</dbReference>
<keyword evidence="1" id="KW-1133">Transmembrane helix</keyword>
<feature type="transmembrane region" description="Helical" evidence="1">
    <location>
        <begin position="138"/>
        <end position="157"/>
    </location>
</feature>
<gene>
    <name evidence="2" type="ORF">GLOTRDRAFT_134282</name>
</gene>
<dbReference type="AlphaFoldDB" id="S7PRR5"/>
<evidence type="ECO:0000313" key="2">
    <source>
        <dbReference type="EMBL" id="EPQ50073.1"/>
    </source>
</evidence>